<evidence type="ECO:0000313" key="12">
    <source>
        <dbReference type="Proteomes" id="UP001359485"/>
    </source>
</evidence>
<sequence>MLQCTCFQDDRWVRYSSSDLISIFCFRLLLNRVFGINTHTQMTTMKLLGFLSLFVVVSCQPLQDTGTEDKTFWRKVGSDTLDTILNRKEETGIAKNVIVFVGDGMGIPTVTMARIYQGQLNKMPGERNQLTFEKFPFVGFSKTYDASHQVADSASTATAIFSGVKTTQATIGLDTGAKYDDCVADGNAKAKTLGMMTWAQENGKDTGIVTTARITHATPAGTYAHINNRDWECDSAIPTEHSTCVKDIARQMVEDAPGKNFKVILGGGRKQLGAESDGETNDTSCKREDGLNLVDTWKKDKTNAEYVTTAKDLNALDLSKVDYLLGLFAPGHMSYVAEKEETRPSLKTLTETAIKMLRKNSEGYVLMVEGARIDMAHHDNYAKLALIEAVEFDEAVAAAVAMTDPTDTLIIVTADHSHAAIMNGYPKRNNEILGLAEDSTALFYETITYSNGPGYEHHHPTDETVVSSCSPDCSEIEDRAMSSMRDIRNEPDRENDVFYRHFSGHYRKLASHGGEDVGVFALGPKAHLLVGVYEQNYIGTVISYAACMGPEAHRCKSAPSSSTSLFTHSTLGLLIYALLPRIFILNV</sequence>
<dbReference type="PRINTS" id="PR00113">
    <property type="entry name" value="ALKPHPHTASE"/>
</dbReference>
<evidence type="ECO:0000256" key="1">
    <source>
        <dbReference type="ARBA" id="ARBA00001946"/>
    </source>
</evidence>
<dbReference type="InterPro" id="IPR001952">
    <property type="entry name" value="Alkaline_phosphatase"/>
</dbReference>
<evidence type="ECO:0000313" key="11">
    <source>
        <dbReference type="EMBL" id="KAK6619949.1"/>
    </source>
</evidence>
<evidence type="ECO:0000256" key="5">
    <source>
        <dbReference type="ARBA" id="ARBA00022723"/>
    </source>
</evidence>
<evidence type="ECO:0000256" key="10">
    <source>
        <dbReference type="RuleBase" id="RU003947"/>
    </source>
</evidence>
<keyword evidence="8 10" id="KW-0460">Magnesium</keyword>
<evidence type="ECO:0000256" key="2">
    <source>
        <dbReference type="ARBA" id="ARBA00001947"/>
    </source>
</evidence>
<dbReference type="EC" id="3.1.3.1" evidence="4 10"/>
<comment type="catalytic activity">
    <reaction evidence="10">
        <text>a phosphate monoester + H2O = an alcohol + phosphate</text>
        <dbReference type="Rhea" id="RHEA:15017"/>
        <dbReference type="ChEBI" id="CHEBI:15377"/>
        <dbReference type="ChEBI" id="CHEBI:30879"/>
        <dbReference type="ChEBI" id="CHEBI:43474"/>
        <dbReference type="ChEBI" id="CHEBI:67140"/>
        <dbReference type="EC" id="3.1.3.1"/>
    </reaction>
</comment>
<comment type="cofactor">
    <cofactor evidence="2">
        <name>Zn(2+)</name>
        <dbReference type="ChEBI" id="CHEBI:29105"/>
    </cofactor>
</comment>
<keyword evidence="12" id="KW-1185">Reference proteome</keyword>
<evidence type="ECO:0000256" key="8">
    <source>
        <dbReference type="ARBA" id="ARBA00022842"/>
    </source>
</evidence>
<dbReference type="EMBL" id="JAWJWF010000048">
    <property type="protein sequence ID" value="KAK6619949.1"/>
    <property type="molecule type" value="Genomic_DNA"/>
</dbReference>
<evidence type="ECO:0000256" key="9">
    <source>
        <dbReference type="RuleBase" id="RU003946"/>
    </source>
</evidence>
<dbReference type="PANTHER" id="PTHR11596:SF83">
    <property type="entry name" value="ALKALINE PHOSPHATASE 4"/>
    <property type="match status" value="1"/>
</dbReference>
<reference evidence="11 12" key="1">
    <citation type="submission" date="2023-09" db="EMBL/GenBank/DDBJ databases">
        <title>Genomes of two closely related lineages of the louse Polyplax serrata with different host specificities.</title>
        <authorList>
            <person name="Martinu J."/>
            <person name="Tarabai H."/>
            <person name="Stefka J."/>
            <person name="Hypsa V."/>
        </authorList>
    </citation>
    <scope>NUCLEOTIDE SEQUENCE [LARGE SCALE GENOMIC DNA]</scope>
    <source>
        <strain evidence="11">98ZLc_SE</strain>
    </source>
</reference>
<organism evidence="11 12">
    <name type="scientific">Polyplax serrata</name>
    <name type="common">Common mouse louse</name>
    <dbReference type="NCBI Taxonomy" id="468196"/>
    <lineage>
        <taxon>Eukaryota</taxon>
        <taxon>Metazoa</taxon>
        <taxon>Ecdysozoa</taxon>
        <taxon>Arthropoda</taxon>
        <taxon>Hexapoda</taxon>
        <taxon>Insecta</taxon>
        <taxon>Pterygota</taxon>
        <taxon>Neoptera</taxon>
        <taxon>Paraneoptera</taxon>
        <taxon>Psocodea</taxon>
        <taxon>Troctomorpha</taxon>
        <taxon>Phthiraptera</taxon>
        <taxon>Anoplura</taxon>
        <taxon>Polyplacidae</taxon>
        <taxon>Polyplax</taxon>
    </lineage>
</organism>
<proteinExistence type="inferred from homology"/>
<evidence type="ECO:0000256" key="4">
    <source>
        <dbReference type="ARBA" id="ARBA00012647"/>
    </source>
</evidence>
<keyword evidence="7 10" id="KW-0862">Zinc</keyword>
<dbReference type="SUPFAM" id="SSF53649">
    <property type="entry name" value="Alkaline phosphatase-like"/>
    <property type="match status" value="1"/>
</dbReference>
<dbReference type="Proteomes" id="UP001359485">
    <property type="component" value="Unassembled WGS sequence"/>
</dbReference>
<accession>A0ABR1AHU5</accession>
<dbReference type="InterPro" id="IPR017850">
    <property type="entry name" value="Alkaline_phosphatase_core_sf"/>
</dbReference>
<dbReference type="Pfam" id="PF00245">
    <property type="entry name" value="Alk_phosphatase"/>
    <property type="match status" value="1"/>
</dbReference>
<name>A0ABR1AHU5_POLSC</name>
<dbReference type="CDD" id="cd16012">
    <property type="entry name" value="ALP"/>
    <property type="match status" value="1"/>
</dbReference>
<evidence type="ECO:0000256" key="6">
    <source>
        <dbReference type="ARBA" id="ARBA00022801"/>
    </source>
</evidence>
<comment type="cofactor">
    <cofactor evidence="1">
        <name>Mg(2+)</name>
        <dbReference type="ChEBI" id="CHEBI:18420"/>
    </cofactor>
</comment>
<keyword evidence="6 10" id="KW-0378">Hydrolase</keyword>
<protein>
    <recommendedName>
        <fullName evidence="4 10">Alkaline phosphatase</fullName>
        <ecNumber evidence="4 10">3.1.3.1</ecNumber>
    </recommendedName>
</protein>
<dbReference type="Gene3D" id="3.40.720.10">
    <property type="entry name" value="Alkaline Phosphatase, subunit A"/>
    <property type="match status" value="1"/>
</dbReference>
<keyword evidence="5" id="KW-0479">Metal-binding</keyword>
<evidence type="ECO:0000256" key="3">
    <source>
        <dbReference type="ARBA" id="ARBA00005984"/>
    </source>
</evidence>
<evidence type="ECO:0000256" key="7">
    <source>
        <dbReference type="ARBA" id="ARBA00022833"/>
    </source>
</evidence>
<comment type="similarity">
    <text evidence="3 9">Belongs to the alkaline phosphatase family.</text>
</comment>
<dbReference type="PROSITE" id="PS00123">
    <property type="entry name" value="ALKALINE_PHOSPHATASE"/>
    <property type="match status" value="1"/>
</dbReference>
<comment type="caution">
    <text evidence="11">The sequence shown here is derived from an EMBL/GenBank/DDBJ whole genome shotgun (WGS) entry which is preliminary data.</text>
</comment>
<dbReference type="PANTHER" id="PTHR11596">
    <property type="entry name" value="ALKALINE PHOSPHATASE"/>
    <property type="match status" value="1"/>
</dbReference>
<dbReference type="InterPro" id="IPR018299">
    <property type="entry name" value="Alkaline_phosphatase_AS"/>
</dbReference>
<dbReference type="SMART" id="SM00098">
    <property type="entry name" value="alkPPc"/>
    <property type="match status" value="1"/>
</dbReference>
<gene>
    <name evidence="11" type="ORF">RUM44_006349</name>
</gene>